<keyword evidence="1" id="KW-0238">DNA-binding</keyword>
<sequence>MISKKPQKRRPNGEGSIYQRKDGRWVGAAYVLTTDGTYKRIQVYGKTRDEVHKKLVEAQQKSNRGIPVADKPWKLGEYLDYWLEHVVRPAKRWNTYKKYEQTVRLYLKPGLGNQRLERLRVAKVQSFSMRRSRPATRWPRSTSCGWSWVPR</sequence>
<dbReference type="RefSeq" id="WP_345444194.1">
    <property type="nucleotide sequence ID" value="NZ_BAABHK010000032.1"/>
</dbReference>
<accession>A0ABP8UVG7</accession>
<dbReference type="SUPFAM" id="SSF56349">
    <property type="entry name" value="DNA breaking-rejoining enzymes"/>
    <property type="match status" value="1"/>
</dbReference>
<dbReference type="EMBL" id="BAABHK010000032">
    <property type="protein sequence ID" value="GAA4640430.1"/>
    <property type="molecule type" value="Genomic_DNA"/>
</dbReference>
<evidence type="ECO:0000259" key="2">
    <source>
        <dbReference type="Pfam" id="PF14659"/>
    </source>
</evidence>
<evidence type="ECO:0000256" key="1">
    <source>
        <dbReference type="ARBA" id="ARBA00023125"/>
    </source>
</evidence>
<feature type="domain" description="Integrase SAM-like N-terminal" evidence="2">
    <location>
        <begin position="75"/>
        <end position="127"/>
    </location>
</feature>
<dbReference type="Gene3D" id="1.10.150.130">
    <property type="match status" value="1"/>
</dbReference>
<dbReference type="InterPro" id="IPR011010">
    <property type="entry name" value="DNA_brk_join_enz"/>
</dbReference>
<dbReference type="InterPro" id="IPR004107">
    <property type="entry name" value="Integrase_SAM-like_N"/>
</dbReference>
<comment type="caution">
    <text evidence="3">The sequence shown here is derived from an EMBL/GenBank/DDBJ whole genome shotgun (WGS) entry which is preliminary data.</text>
</comment>
<dbReference type="InterPro" id="IPR010998">
    <property type="entry name" value="Integrase_recombinase_N"/>
</dbReference>
<name>A0ABP8UVG7_9ACTN</name>
<reference evidence="4" key="1">
    <citation type="journal article" date="2019" name="Int. J. Syst. Evol. Microbiol.">
        <title>The Global Catalogue of Microorganisms (GCM) 10K type strain sequencing project: providing services to taxonomists for standard genome sequencing and annotation.</title>
        <authorList>
            <consortium name="The Broad Institute Genomics Platform"/>
            <consortium name="The Broad Institute Genome Sequencing Center for Infectious Disease"/>
            <person name="Wu L."/>
            <person name="Ma J."/>
        </authorList>
    </citation>
    <scope>NUCLEOTIDE SEQUENCE [LARGE SCALE GENOMIC DNA]</scope>
    <source>
        <strain evidence="4">JCM 17939</strain>
    </source>
</reference>
<proteinExistence type="predicted"/>
<evidence type="ECO:0000313" key="3">
    <source>
        <dbReference type="EMBL" id="GAA4640430.1"/>
    </source>
</evidence>
<dbReference type="Proteomes" id="UP001501442">
    <property type="component" value="Unassembled WGS sequence"/>
</dbReference>
<protein>
    <recommendedName>
        <fullName evidence="2">Integrase SAM-like N-terminal domain-containing protein</fullName>
    </recommendedName>
</protein>
<gene>
    <name evidence="3" type="ORF">GCM10023196_105900</name>
</gene>
<organism evidence="3 4">
    <name type="scientific">Actinoallomurus vinaceus</name>
    <dbReference type="NCBI Taxonomy" id="1080074"/>
    <lineage>
        <taxon>Bacteria</taxon>
        <taxon>Bacillati</taxon>
        <taxon>Actinomycetota</taxon>
        <taxon>Actinomycetes</taxon>
        <taxon>Streptosporangiales</taxon>
        <taxon>Thermomonosporaceae</taxon>
        <taxon>Actinoallomurus</taxon>
    </lineage>
</organism>
<keyword evidence="4" id="KW-1185">Reference proteome</keyword>
<dbReference type="Pfam" id="PF14659">
    <property type="entry name" value="Phage_int_SAM_3"/>
    <property type="match status" value="1"/>
</dbReference>
<evidence type="ECO:0000313" key="4">
    <source>
        <dbReference type="Proteomes" id="UP001501442"/>
    </source>
</evidence>